<feature type="region of interest" description="Disordered" evidence="1">
    <location>
        <begin position="1"/>
        <end position="24"/>
    </location>
</feature>
<dbReference type="SUPFAM" id="SSF81653">
    <property type="entry name" value="Calcium ATPase, transduction domain A"/>
    <property type="match status" value="1"/>
</dbReference>
<feature type="transmembrane region" description="Helical" evidence="2">
    <location>
        <begin position="1115"/>
        <end position="1133"/>
    </location>
</feature>
<dbReference type="InterPro" id="IPR039720">
    <property type="entry name" value="TMEM94"/>
</dbReference>
<dbReference type="InterPro" id="IPR023299">
    <property type="entry name" value="ATPase_P-typ_cyto_dom_N"/>
</dbReference>
<organism evidence="3 4">
    <name type="scientific">Scylla paramamosain</name>
    <name type="common">Mud crab</name>
    <dbReference type="NCBI Taxonomy" id="85552"/>
    <lineage>
        <taxon>Eukaryota</taxon>
        <taxon>Metazoa</taxon>
        <taxon>Ecdysozoa</taxon>
        <taxon>Arthropoda</taxon>
        <taxon>Crustacea</taxon>
        <taxon>Multicrustacea</taxon>
        <taxon>Malacostraca</taxon>
        <taxon>Eumalacostraca</taxon>
        <taxon>Eucarida</taxon>
        <taxon>Decapoda</taxon>
        <taxon>Pleocyemata</taxon>
        <taxon>Brachyura</taxon>
        <taxon>Eubrachyura</taxon>
        <taxon>Portunoidea</taxon>
        <taxon>Portunidae</taxon>
        <taxon>Portuninae</taxon>
        <taxon>Scylla</taxon>
    </lineage>
</organism>
<dbReference type="PANTHER" id="PTHR13219:SF6">
    <property type="entry name" value="TRANSMEMBRANE PROTEIN 94"/>
    <property type="match status" value="1"/>
</dbReference>
<feature type="transmembrane region" description="Helical" evidence="2">
    <location>
        <begin position="72"/>
        <end position="94"/>
    </location>
</feature>
<dbReference type="Gene3D" id="2.70.150.10">
    <property type="entry name" value="Calcium-transporting ATPase, cytoplasmic transduction domain A"/>
    <property type="match status" value="1"/>
</dbReference>
<protein>
    <recommendedName>
        <fullName evidence="5">Transmembrane protein 94</fullName>
    </recommendedName>
</protein>
<accession>A0AAW0SX93</accession>
<feature type="transmembrane region" description="Helical" evidence="2">
    <location>
        <begin position="1202"/>
        <end position="1224"/>
    </location>
</feature>
<keyword evidence="2" id="KW-0472">Membrane</keyword>
<dbReference type="SUPFAM" id="SSF81660">
    <property type="entry name" value="Metal cation-transporting ATPase, ATP-binding domain N"/>
    <property type="match status" value="1"/>
</dbReference>
<dbReference type="Proteomes" id="UP001487740">
    <property type="component" value="Unassembled WGS sequence"/>
</dbReference>
<keyword evidence="2" id="KW-0812">Transmembrane</keyword>
<comment type="caution">
    <text evidence="3">The sequence shown here is derived from an EMBL/GenBank/DDBJ whole genome shotgun (WGS) entry which is preliminary data.</text>
</comment>
<name>A0AAW0SX93_SCYPA</name>
<evidence type="ECO:0000256" key="2">
    <source>
        <dbReference type="SAM" id="Phobius"/>
    </source>
</evidence>
<keyword evidence="2" id="KW-1133">Transmembrane helix</keyword>
<proteinExistence type="predicted"/>
<dbReference type="InterPro" id="IPR023298">
    <property type="entry name" value="ATPase_P-typ_TM_dom_sf"/>
</dbReference>
<feature type="compositionally biased region" description="Low complexity" evidence="1">
    <location>
        <begin position="915"/>
        <end position="925"/>
    </location>
</feature>
<dbReference type="EMBL" id="JARAKH010000043">
    <property type="protein sequence ID" value="KAK8379307.1"/>
    <property type="molecule type" value="Genomic_DNA"/>
</dbReference>
<evidence type="ECO:0000313" key="4">
    <source>
        <dbReference type="Proteomes" id="UP001487740"/>
    </source>
</evidence>
<feature type="transmembrane region" description="Helical" evidence="2">
    <location>
        <begin position="1084"/>
        <end position="1106"/>
    </location>
</feature>
<feature type="compositionally biased region" description="Acidic residues" evidence="1">
    <location>
        <begin position="889"/>
        <end position="898"/>
    </location>
</feature>
<sequence length="1292" mass="143533">MEAEVDGVCGGGSGGGGGGSDGLTTREALGRLHDDINAALEHHHKTQEHWSRGCGAKTVLFEALHHKCQLALFHWTSALGLLLCAAALLVAYAASGDDRLLQGGVGRGLEYQETVQWEPANYPHLHTPLSPCITLQWTRRDGHIVNLPWSLLVRGDIILLRPGQRVPGRCRLLQTTTTTTTTTTATELQMGEVYSPHLEGIGEVFNSPKERVPLPTTPYLLLETPYVFNVETLLAEALNRPVTVFNRLRHAIFTVAIENLALPIVVFMALLINGVRLYYGGWGGHWGEALLGAAVGVALPLLPLSLPLAWLALNWLGTGRILAMYHQAGRLESEPIDDPFEEADLEGLRPGNMGVVGGEVRTHTLASMCGTYPAPTRTANILHALASVTNLCCVDKKGVLSWPNPTAEKVFFLKNRGHNLINTSVASFYGDEEMVEDEGHLQRSLPTNNTTKESESVLMSLTHDHQTAFGLQFDDPSWQRYLLSLKPLGLNILLNTCNPATQHHYTQFCAHITCEAMFNEDLVPVSQRRCLCELAKQIGFSQRAQQPFELEHQLSTFRHVPPDMARKDRLARSLITTKLKFPFPHMMSVLVRDRASRKLELMSQGTADIILDSCTDYWDGYDVCPLTDKDRKKILDFYHRTSLSAYCTAFSYRPTSCVVRQELSEMYMELPLDPSHLYMATRTPTPHISTEALFGDHHHTEYEEVDDVEDAFRMQCKQIFIGMVTMQYQAKTDMVQMIEQLDASCIRFQKMGLESGWNCHISLLSDRTRTESGNSSRAGQVTGSAKTSGLTLFRQSNEDLGSPDLAKAKFRSSLEVSRGLSHSAPSAINLEVAQISPTPEAFCKGEEEEEDEEDEEEEVEEEVDSEESRLGNFGYRCDGGTSEECIMLGEEEDEEEEEEKRRRRRMAGGDEGEDSSQGSHSRSPSRVTDSTERSTFTLFDKYNRARLPKGIENIKPHLENVDNVPLLVSLFTDCTPPTTRAMLTLMQEYTEVTVVMGSSANADNMPLFMQADASLSVDPLYPQVCMREAVSARPSAGCGPGPEEVAKTLNVLPCSLALTPHSRVSLVSLIMEARHFMQQVMSCFQFWACCCLSLSLLQLLAATAALPPLLSSGDILWLVVVIIPALSLSLVAAPTNPSVMNQATGKNTVLFDKQVLRDIIKFYVCKFCCVGLLLVYYFCAISVSFVHRMYTVWKRNPLRNRCWAATVFAVLVVQAVYSCVSLSVAGGRGSEEREVPGLSAVPAYLWPLSLLWPLLALPLNEFIKHKEIRINVRYQKKARLLFGTKLGMNSPF</sequence>
<evidence type="ECO:0000256" key="1">
    <source>
        <dbReference type="SAM" id="MobiDB-lite"/>
    </source>
</evidence>
<dbReference type="InterPro" id="IPR008250">
    <property type="entry name" value="ATPase_P-typ_transduc_dom_A_sf"/>
</dbReference>
<dbReference type="GO" id="GO:0000166">
    <property type="term" value="F:nucleotide binding"/>
    <property type="evidence" value="ECO:0007669"/>
    <property type="project" value="InterPro"/>
</dbReference>
<evidence type="ECO:0008006" key="5">
    <source>
        <dbReference type="Google" id="ProtNLM"/>
    </source>
</evidence>
<feature type="compositionally biased region" description="Acidic residues" evidence="1">
    <location>
        <begin position="846"/>
        <end position="865"/>
    </location>
</feature>
<evidence type="ECO:0000313" key="3">
    <source>
        <dbReference type="EMBL" id="KAK8379307.1"/>
    </source>
</evidence>
<gene>
    <name evidence="3" type="ORF">O3P69_019293</name>
</gene>
<feature type="transmembrane region" description="Helical" evidence="2">
    <location>
        <begin position="1160"/>
        <end position="1181"/>
    </location>
</feature>
<feature type="transmembrane region" description="Helical" evidence="2">
    <location>
        <begin position="1244"/>
        <end position="1263"/>
    </location>
</feature>
<feature type="compositionally biased region" description="Gly residues" evidence="1">
    <location>
        <begin position="8"/>
        <end position="21"/>
    </location>
</feature>
<feature type="region of interest" description="Disordered" evidence="1">
    <location>
        <begin position="830"/>
        <end position="934"/>
    </location>
</feature>
<dbReference type="Gene3D" id="3.40.1110.10">
    <property type="entry name" value="Calcium-transporting ATPase, cytoplasmic domain N"/>
    <property type="match status" value="1"/>
</dbReference>
<dbReference type="SUPFAM" id="SSF81665">
    <property type="entry name" value="Calcium ATPase, transmembrane domain M"/>
    <property type="match status" value="1"/>
</dbReference>
<reference evidence="3 4" key="1">
    <citation type="submission" date="2023-03" db="EMBL/GenBank/DDBJ databases">
        <title>High-quality genome of Scylla paramamosain provides insights in environmental adaptation.</title>
        <authorList>
            <person name="Zhang L."/>
        </authorList>
    </citation>
    <scope>NUCLEOTIDE SEQUENCE [LARGE SCALE GENOMIC DNA]</scope>
    <source>
        <strain evidence="3">LZ_2023a</strain>
        <tissue evidence="3">Muscle</tissue>
    </source>
</reference>
<feature type="transmembrane region" description="Helical" evidence="2">
    <location>
        <begin position="291"/>
        <end position="313"/>
    </location>
</feature>
<dbReference type="PANTHER" id="PTHR13219">
    <property type="entry name" value="TRANSMEMBRANE PROTEIN 94"/>
    <property type="match status" value="1"/>
</dbReference>
<keyword evidence="4" id="KW-1185">Reference proteome</keyword>
<dbReference type="Gene3D" id="1.20.1110.10">
    <property type="entry name" value="Calcium-transporting ATPase, transmembrane domain"/>
    <property type="match status" value="1"/>
</dbReference>
<feature type="transmembrane region" description="Helical" evidence="2">
    <location>
        <begin position="260"/>
        <end position="279"/>
    </location>
</feature>